<keyword evidence="3" id="KW-1185">Reference proteome</keyword>
<sequence length="326" mass="34533">MTALLAAALVGAAAMPAAQAEEASPASTTYVNTLNLGVVLPTFTFRGATLVGAGTGMLSRGRAAIQIDNVTSRVRTAYIYWSYARETPYADTESKLSIRRVYPNEAAEAVELTGERVGSWPACGISGRSVRAFRARVPTSVVIGNGIYLIAPDRSLQGDIDGNGGVPGQKRTPLWFGASLFVIGTGNDVVSIYDGASRDQSWSRLVATLRLPAVSEAYRSVKLHQFGTGGSRTDSPDPVNKVSAEITTVNGVRIAGPGSPANDSDWNGATAGPNLFGWDHSVHEVLRTTEGSEYNRSRLRILLDSNGNDCPRPFGAAVAITPERHP</sequence>
<dbReference type="Proteomes" id="UP000631694">
    <property type="component" value="Unassembled WGS sequence"/>
</dbReference>
<dbReference type="RefSeq" id="WP_197312461.1">
    <property type="nucleotide sequence ID" value="NZ_JADZLT010000054.1"/>
</dbReference>
<comment type="caution">
    <text evidence="2">The sequence shown here is derived from an EMBL/GenBank/DDBJ whole genome shotgun (WGS) entry which is preliminary data.</text>
</comment>
<evidence type="ECO:0000313" key="2">
    <source>
        <dbReference type="EMBL" id="MBH0239380.1"/>
    </source>
</evidence>
<proteinExistence type="predicted"/>
<dbReference type="EMBL" id="JADZLT010000054">
    <property type="protein sequence ID" value="MBH0239380.1"/>
    <property type="molecule type" value="Genomic_DNA"/>
</dbReference>
<dbReference type="AlphaFoldDB" id="A0A931MZU4"/>
<feature type="signal peptide" evidence="1">
    <location>
        <begin position="1"/>
        <end position="20"/>
    </location>
</feature>
<reference evidence="2" key="1">
    <citation type="submission" date="2020-12" db="EMBL/GenBank/DDBJ databases">
        <title>Methylobrevis albus sp. nov., isolated from fresh water lack sediment.</title>
        <authorList>
            <person name="Zou Q."/>
        </authorList>
    </citation>
    <scope>NUCLEOTIDE SEQUENCE</scope>
    <source>
        <strain evidence="2">L22</strain>
    </source>
</reference>
<evidence type="ECO:0000313" key="3">
    <source>
        <dbReference type="Proteomes" id="UP000631694"/>
    </source>
</evidence>
<accession>A0A931MZU4</accession>
<name>A0A931MZU4_9HYPH</name>
<keyword evidence="1" id="KW-0732">Signal</keyword>
<evidence type="ECO:0000256" key="1">
    <source>
        <dbReference type="SAM" id="SignalP"/>
    </source>
</evidence>
<protein>
    <submittedName>
        <fullName evidence="2">Uncharacterized protein</fullName>
    </submittedName>
</protein>
<organism evidence="2 3">
    <name type="scientific">Methylobrevis albus</name>
    <dbReference type="NCBI Taxonomy" id="2793297"/>
    <lineage>
        <taxon>Bacteria</taxon>
        <taxon>Pseudomonadati</taxon>
        <taxon>Pseudomonadota</taxon>
        <taxon>Alphaproteobacteria</taxon>
        <taxon>Hyphomicrobiales</taxon>
        <taxon>Pleomorphomonadaceae</taxon>
        <taxon>Methylobrevis</taxon>
    </lineage>
</organism>
<gene>
    <name evidence="2" type="ORF">I5731_16265</name>
</gene>
<feature type="chain" id="PRO_5037921465" evidence="1">
    <location>
        <begin position="21"/>
        <end position="326"/>
    </location>
</feature>